<keyword evidence="4 6" id="KW-0472">Membrane</keyword>
<keyword evidence="3 6" id="KW-1133">Transmembrane helix</keyword>
<comment type="subcellular location">
    <subcellularLocation>
        <location evidence="1">Membrane</location>
        <topology evidence="1">Multi-pass membrane protein</topology>
    </subcellularLocation>
</comment>
<accession>A0ABP9XJF2</accession>
<feature type="compositionally biased region" description="Polar residues" evidence="5">
    <location>
        <begin position="87"/>
        <end position="114"/>
    </location>
</feature>
<evidence type="ECO:0000313" key="9">
    <source>
        <dbReference type="Proteomes" id="UP001476247"/>
    </source>
</evidence>
<dbReference type="InterPro" id="IPR008253">
    <property type="entry name" value="Marvel"/>
</dbReference>
<feature type="compositionally biased region" description="Low complexity" evidence="5">
    <location>
        <begin position="115"/>
        <end position="127"/>
    </location>
</feature>
<evidence type="ECO:0000256" key="2">
    <source>
        <dbReference type="ARBA" id="ARBA00022692"/>
    </source>
</evidence>
<evidence type="ECO:0000256" key="4">
    <source>
        <dbReference type="ARBA" id="ARBA00023136"/>
    </source>
</evidence>
<sequence length="301" mass="32979">MSNPFEENSGPRFGNAYENTPSPALGGAGSPALPPRNKPPPPTDINNSPYGTQRMPSPSDYHQTSIPTSTNAWQESNKTLEEDRNAWSPSPQPQSAYQYTGTAYGNTASTANAYSPTTTNNNPVSPTLENTSKIEAPMTVSDNEATYNSKPSGKFSKIRFFIRLGLVVAGIGHLGFAAGASPATGEDVPFDSKACFYYLFAVAVLSIIYSGYHVGYYLFRRLGKAEKMKRTILILCDLLFTLLWGIGIIVEIAKFTCKPGQYNKWCDFYNTSIFFGFLSFVLYIVTLGWDAVGGCLNRKKK</sequence>
<name>A0ABP9XJF2_9FUNG</name>
<feature type="compositionally biased region" description="Pro residues" evidence="5">
    <location>
        <begin position="32"/>
        <end position="43"/>
    </location>
</feature>
<comment type="caution">
    <text evidence="8">The sequence shown here is derived from an EMBL/GenBank/DDBJ whole genome shotgun (WGS) entry which is preliminary data.</text>
</comment>
<evidence type="ECO:0000256" key="3">
    <source>
        <dbReference type="ARBA" id="ARBA00022989"/>
    </source>
</evidence>
<dbReference type="Proteomes" id="UP001476247">
    <property type="component" value="Unassembled WGS sequence"/>
</dbReference>
<organism evidence="8 9">
    <name type="scientific">Helicostylum pulchrum</name>
    <dbReference type="NCBI Taxonomy" id="562976"/>
    <lineage>
        <taxon>Eukaryota</taxon>
        <taxon>Fungi</taxon>
        <taxon>Fungi incertae sedis</taxon>
        <taxon>Mucoromycota</taxon>
        <taxon>Mucoromycotina</taxon>
        <taxon>Mucoromycetes</taxon>
        <taxon>Mucorales</taxon>
        <taxon>Mucorineae</taxon>
        <taxon>Mucoraceae</taxon>
        <taxon>Helicostylum</taxon>
    </lineage>
</organism>
<feature type="transmembrane region" description="Helical" evidence="6">
    <location>
        <begin position="231"/>
        <end position="253"/>
    </location>
</feature>
<feature type="compositionally biased region" description="Polar residues" evidence="5">
    <location>
        <begin position="44"/>
        <end position="77"/>
    </location>
</feature>
<evidence type="ECO:0000256" key="1">
    <source>
        <dbReference type="ARBA" id="ARBA00004141"/>
    </source>
</evidence>
<feature type="domain" description="MARVEL" evidence="7">
    <location>
        <begin position="168"/>
        <end position="287"/>
    </location>
</feature>
<protein>
    <recommendedName>
        <fullName evidence="7">MARVEL domain-containing protein</fullName>
    </recommendedName>
</protein>
<keyword evidence="2 6" id="KW-0812">Transmembrane</keyword>
<dbReference type="Pfam" id="PF01284">
    <property type="entry name" value="MARVEL"/>
    <property type="match status" value="1"/>
</dbReference>
<reference evidence="8 9" key="1">
    <citation type="submission" date="2024-04" db="EMBL/GenBank/DDBJ databases">
        <title>genome sequences of Mucor flavus KT1a and Helicostylum pulchrum KT1b strains isolation_sourced from the surface of a dry-aged beef.</title>
        <authorList>
            <person name="Toyotome T."/>
            <person name="Hosono M."/>
            <person name="Torimaru M."/>
            <person name="Fukuda K."/>
            <person name="Mikami N."/>
        </authorList>
    </citation>
    <scope>NUCLEOTIDE SEQUENCE [LARGE SCALE GENOMIC DNA]</scope>
    <source>
        <strain evidence="8 9">KT1b</strain>
    </source>
</reference>
<feature type="region of interest" description="Disordered" evidence="5">
    <location>
        <begin position="1"/>
        <end position="130"/>
    </location>
</feature>
<feature type="transmembrane region" description="Helical" evidence="6">
    <location>
        <begin position="196"/>
        <end position="219"/>
    </location>
</feature>
<dbReference type="EMBL" id="BAABUJ010000004">
    <property type="protein sequence ID" value="GAA5794899.1"/>
    <property type="molecule type" value="Genomic_DNA"/>
</dbReference>
<evidence type="ECO:0000259" key="7">
    <source>
        <dbReference type="Pfam" id="PF01284"/>
    </source>
</evidence>
<evidence type="ECO:0000313" key="8">
    <source>
        <dbReference type="EMBL" id="GAA5794899.1"/>
    </source>
</evidence>
<gene>
    <name evidence="8" type="ORF">HPULCUR_000247</name>
</gene>
<evidence type="ECO:0000256" key="6">
    <source>
        <dbReference type="SAM" id="Phobius"/>
    </source>
</evidence>
<keyword evidence="9" id="KW-1185">Reference proteome</keyword>
<evidence type="ECO:0000256" key="5">
    <source>
        <dbReference type="SAM" id="MobiDB-lite"/>
    </source>
</evidence>
<proteinExistence type="predicted"/>
<feature type="transmembrane region" description="Helical" evidence="6">
    <location>
        <begin position="273"/>
        <end position="296"/>
    </location>
</feature>
<feature type="transmembrane region" description="Helical" evidence="6">
    <location>
        <begin position="160"/>
        <end position="184"/>
    </location>
</feature>